<dbReference type="InterPro" id="IPR024524">
    <property type="entry name" value="DUF3800"/>
</dbReference>
<name>Q211V5_RHOPB</name>
<dbReference type="AlphaFoldDB" id="Q211V5"/>
<reference evidence="1" key="1">
    <citation type="submission" date="2006-03" db="EMBL/GenBank/DDBJ databases">
        <title>Complete sequence of Rhodopseudomonas palustris BisB18.</title>
        <authorList>
            <consortium name="US DOE Joint Genome Institute"/>
            <person name="Copeland A."/>
            <person name="Lucas S."/>
            <person name="Lapidus A."/>
            <person name="Barry K."/>
            <person name="Detter J.C."/>
            <person name="Glavina del Rio T."/>
            <person name="Hammon N."/>
            <person name="Israni S."/>
            <person name="Dalin E."/>
            <person name="Tice H."/>
            <person name="Pitluck S."/>
            <person name="Chain P."/>
            <person name="Malfatti S."/>
            <person name="Shin M."/>
            <person name="Vergez L."/>
            <person name="Schmutz J."/>
            <person name="Larimer F."/>
            <person name="Land M."/>
            <person name="Hauser L."/>
            <person name="Pelletier D.A."/>
            <person name="Kyrpides N."/>
            <person name="Anderson I."/>
            <person name="Oda Y."/>
            <person name="Harwood C.S."/>
            <person name="Richardson P."/>
        </authorList>
    </citation>
    <scope>NUCLEOTIDE SEQUENCE [LARGE SCALE GENOMIC DNA]</scope>
    <source>
        <strain evidence="1">BisB18</strain>
    </source>
</reference>
<dbReference type="STRING" id="316056.RPC_3289"/>
<proteinExistence type="predicted"/>
<protein>
    <recommendedName>
        <fullName evidence="2">DUF3800 domain-containing protein</fullName>
    </recommendedName>
</protein>
<organism evidence="1">
    <name type="scientific">Rhodopseudomonas palustris (strain BisB18)</name>
    <dbReference type="NCBI Taxonomy" id="316056"/>
    <lineage>
        <taxon>Bacteria</taxon>
        <taxon>Pseudomonadati</taxon>
        <taxon>Pseudomonadota</taxon>
        <taxon>Alphaproteobacteria</taxon>
        <taxon>Hyphomicrobiales</taxon>
        <taxon>Nitrobacteraceae</taxon>
        <taxon>Rhodopseudomonas</taxon>
    </lineage>
</organism>
<evidence type="ECO:0000313" key="1">
    <source>
        <dbReference type="EMBL" id="ABD88831.1"/>
    </source>
</evidence>
<evidence type="ECO:0008006" key="2">
    <source>
        <dbReference type="Google" id="ProtNLM"/>
    </source>
</evidence>
<dbReference type="Pfam" id="PF12686">
    <property type="entry name" value="DUF3800"/>
    <property type="match status" value="1"/>
</dbReference>
<accession>Q211V5</accession>
<sequence length="313" mass="35057">MSCAQLLYKPVHNVLTTWGNSIGQLVGTSCFGGLLIERTVIYPVRVVGRSAVVDRWNLYSTRPPFFAMHLLYLDDSGSVTTASDRHIVLAGLCVFERQPHWFASNLDDIATKLWPESPQSLEFRGADILGGKKHWRGIGKEDRIKAYRDALGILGKSNQVTLFGAAIHKAAISPADPMEYAFEQVCNRFDRFLGRLHKADNTQRGLIILDKTTYETSLQGLARNFRTVGHRWGQLYNLADVPMFVDSKATRLVQYADLVAHAIRKYYENGDASLFDIIAPKFDAVGGVLHGLVHFTPVGAQCNCRHCRQRKAH</sequence>
<gene>
    <name evidence="1" type="ordered locus">RPC_3289</name>
</gene>
<dbReference type="KEGG" id="rpc:RPC_3289"/>
<dbReference type="eggNOG" id="ENOG502ZD31">
    <property type="taxonomic scope" value="Bacteria"/>
</dbReference>
<dbReference type="HOGENOM" id="CLU_077142_0_0_5"/>
<dbReference type="EMBL" id="CP000301">
    <property type="protein sequence ID" value="ABD88831.1"/>
    <property type="molecule type" value="Genomic_DNA"/>
</dbReference>